<sequence>MTRSLTVHPESRSKLRSSHLSRSLQEPARGQPGGNQGPARGPWVQLYDVAELTQQKLF</sequence>
<evidence type="ECO:0000313" key="3">
    <source>
        <dbReference type="Proteomes" id="UP000246464"/>
    </source>
</evidence>
<evidence type="ECO:0000256" key="1">
    <source>
        <dbReference type="SAM" id="MobiDB-lite"/>
    </source>
</evidence>
<dbReference type="AlphaFoldDB" id="A0A2U9CW88"/>
<dbReference type="EMBL" id="CP026263">
    <property type="protein sequence ID" value="AWP20871.1"/>
    <property type="molecule type" value="Genomic_DNA"/>
</dbReference>
<evidence type="ECO:0000313" key="2">
    <source>
        <dbReference type="EMBL" id="AWP20871.1"/>
    </source>
</evidence>
<accession>A0A2U9CW88</accession>
<proteinExistence type="predicted"/>
<protein>
    <submittedName>
        <fullName evidence="2">Uncharacterized protein</fullName>
    </submittedName>
</protein>
<organism evidence="2 3">
    <name type="scientific">Scophthalmus maximus</name>
    <name type="common">Turbot</name>
    <name type="synonym">Psetta maxima</name>
    <dbReference type="NCBI Taxonomy" id="52904"/>
    <lineage>
        <taxon>Eukaryota</taxon>
        <taxon>Metazoa</taxon>
        <taxon>Chordata</taxon>
        <taxon>Craniata</taxon>
        <taxon>Vertebrata</taxon>
        <taxon>Euteleostomi</taxon>
        <taxon>Actinopterygii</taxon>
        <taxon>Neopterygii</taxon>
        <taxon>Teleostei</taxon>
        <taxon>Neoteleostei</taxon>
        <taxon>Acanthomorphata</taxon>
        <taxon>Carangaria</taxon>
        <taxon>Pleuronectiformes</taxon>
        <taxon>Pleuronectoidei</taxon>
        <taxon>Scophthalmidae</taxon>
        <taxon>Scophthalmus</taxon>
    </lineage>
</organism>
<feature type="region of interest" description="Disordered" evidence="1">
    <location>
        <begin position="1"/>
        <end position="42"/>
    </location>
</feature>
<dbReference type="Proteomes" id="UP000246464">
    <property type="component" value="Chromosome 21"/>
</dbReference>
<keyword evidence="3" id="KW-1185">Reference proteome</keyword>
<gene>
    <name evidence="2" type="ORF">SMAX5B_001884</name>
</gene>
<reference evidence="2 3" key="1">
    <citation type="submission" date="2017-12" db="EMBL/GenBank/DDBJ databases">
        <title>Integrating genomic resources of turbot (Scophthalmus maximus) in depth evaluation of genetic and physical mapping variation across individuals.</title>
        <authorList>
            <person name="Martinez P."/>
        </authorList>
    </citation>
    <scope>NUCLEOTIDE SEQUENCE [LARGE SCALE GENOMIC DNA]</scope>
</reference>
<name>A0A2U9CW88_SCOMX</name>